<keyword evidence="3" id="KW-1134">Transmembrane beta strand</keyword>
<evidence type="ECO:0000256" key="3">
    <source>
        <dbReference type="ARBA" id="ARBA00022452"/>
    </source>
</evidence>
<name>A0ABX8BG07_9BACT</name>
<evidence type="ECO:0000313" key="8">
    <source>
        <dbReference type="EMBL" id="QUW04445.1"/>
    </source>
</evidence>
<dbReference type="Proteomes" id="UP000676506">
    <property type="component" value="Chromosome 2"/>
</dbReference>
<dbReference type="InterPro" id="IPR057601">
    <property type="entry name" value="Oar-like_b-barrel"/>
</dbReference>
<dbReference type="Gene3D" id="2.60.40.1120">
    <property type="entry name" value="Carboxypeptidase-like, regulatory domain"/>
    <property type="match status" value="1"/>
</dbReference>
<dbReference type="Pfam" id="PF13620">
    <property type="entry name" value="CarboxypepD_reg"/>
    <property type="match status" value="1"/>
</dbReference>
<dbReference type="InterPro" id="IPR036942">
    <property type="entry name" value="Beta-barrel_TonB_sf"/>
</dbReference>
<dbReference type="InterPro" id="IPR008969">
    <property type="entry name" value="CarboxyPept-like_regulatory"/>
</dbReference>
<evidence type="ECO:0000256" key="2">
    <source>
        <dbReference type="ARBA" id="ARBA00022448"/>
    </source>
</evidence>
<gene>
    <name evidence="8" type="ORF">J8C06_11650</name>
</gene>
<keyword evidence="8" id="KW-0675">Receptor</keyword>
<dbReference type="EMBL" id="CP072649">
    <property type="protein sequence ID" value="QUW04445.1"/>
    <property type="molecule type" value="Genomic_DNA"/>
</dbReference>
<dbReference type="RefSeq" id="WP_211430334.1">
    <property type="nucleotide sequence ID" value="NZ_CP072649.1"/>
</dbReference>
<dbReference type="Pfam" id="PF25183">
    <property type="entry name" value="OMP_b-brl_4"/>
    <property type="match status" value="1"/>
</dbReference>
<reference evidence="8 9" key="1">
    <citation type="submission" date="2021-03" db="EMBL/GenBank/DDBJ databases">
        <title>Genomic and phenotypic characterization of Chloracidobacterium isolates provides evidence for multiple species.</title>
        <authorList>
            <person name="Saini M.K."/>
            <person name="Costas A.M.G."/>
            <person name="Tank M."/>
            <person name="Bryant D.A."/>
        </authorList>
    </citation>
    <scope>NUCLEOTIDE SEQUENCE [LARGE SCALE GENOMIC DNA]</scope>
    <source>
        <strain evidence="8 9">BV2-C</strain>
    </source>
</reference>
<dbReference type="PANTHER" id="PTHR30069:SF46">
    <property type="entry name" value="OAR PROTEIN"/>
    <property type="match status" value="1"/>
</dbReference>
<evidence type="ECO:0000256" key="1">
    <source>
        <dbReference type="ARBA" id="ARBA00004571"/>
    </source>
</evidence>
<dbReference type="Gene3D" id="2.40.170.20">
    <property type="entry name" value="TonB-dependent receptor, beta-barrel domain"/>
    <property type="match status" value="1"/>
</dbReference>
<feature type="domain" description="TonB-dependent transporter Oar-like beta-barrel" evidence="7">
    <location>
        <begin position="272"/>
        <end position="1062"/>
    </location>
</feature>
<sequence>MQNRMFHRRGGQIGWIMRFAIALTFFVITVGPAATAARAAGPTGTITGVVRDSSGAFIAGAEVAATNLATNFTRTATTNASGRYVIAELLPGEYRLEVKRDGFQTAVESRVIVNVEATVAKDFTLAAGAISETVTVESDSDLVNRESGALGTVVERKFVENLPLNGRSFQALIELTPGTVLAAPSITSTGQFSINGQRTNANYFMVDGVSANFGAAVTAQSFQQGAGTQPALTILGGTNSLVPADAMQEFRVQTSSFAAEYGRTPGGQISISTRGGANAFTGSLFHYLRNEKLDANDWFNNRDGRPRLPLRLNQFGGTFGGPIRIPGLYDGRNRSFFFATYEGLRLLVPGTTFVARVPSLAARQAAPEPFRAVLNAFPLPNAPAQPGDPADAARYLTGISDPSEVDTFNLRLDQKIGQTANLFFTFLNSPSGSRFRSFPSQENAFERNNRSFTGGATWAIRPSLVLDARLNFGRSRGNFDFRGVERDGAVLPPDSLIFPSFAPRASTAVSLQTIPGVSGISAANLTQGRTLGQLQRQFNLVGSVTWIVGNHEIKAGADYRLLRPIQDTRALSISYVFSTPASRANGVPTSISIQAFAPVTGFRIHNVSSFIQDTWRVLPRLTLTFGLRHELNPPLAGDRLPFSIDGLDNPLTATLAPAGTRQWRTRYIDFAPRFGIAYQFAERSGSALNQLVGGWIIRGGYGLFYDLGTGTALRGFNSFPYNTFRTITNPAQLRFPANEADLQPPPFLNPNNLPISSSFFVFDRNLRLPYTHHWNVTLERAIGRNNAVTISYVGAAARRLLRSEQLRNYNEAFARQNFGLDRAVIVINPAVFGPAPATSPQAGSPVNVTRNATSSNYNALQMQYRRRLARGVQALASYTWSKSIDDVSDEAFQGIPLEGFNQRLERGPSDFDIRQTLTAAVTYDIPSFSDNALVKGIFGGWSVNGIFRARSGQPLNVISQSFDVFNIGTTRRVDLVPGQPVFIRDGNAPGGQRLNPAAFAEPTRNRQGTLGRNSLRWLGANQLDFSVRRTFTLYERLRLQFAAEFFNLFNQANFSAPSPTRLPNGSLSINGESPSMLGRALAGAGTTATRQTGPANGFNQLFQFGGPRSIQFSLRLVF</sequence>
<accession>A0ABX8BG07</accession>
<evidence type="ECO:0000256" key="5">
    <source>
        <dbReference type="ARBA" id="ARBA00023136"/>
    </source>
</evidence>
<keyword evidence="5" id="KW-0472">Membrane</keyword>
<keyword evidence="6" id="KW-0998">Cell outer membrane</keyword>
<proteinExistence type="predicted"/>
<evidence type="ECO:0000259" key="7">
    <source>
        <dbReference type="Pfam" id="PF25183"/>
    </source>
</evidence>
<protein>
    <submittedName>
        <fullName evidence="8">TonB-dependent receptor</fullName>
    </submittedName>
</protein>
<keyword evidence="9" id="KW-1185">Reference proteome</keyword>
<keyword evidence="2" id="KW-0813">Transport</keyword>
<comment type="subcellular location">
    <subcellularLocation>
        <location evidence="1">Cell outer membrane</location>
        <topology evidence="1">Multi-pass membrane protein</topology>
    </subcellularLocation>
</comment>
<keyword evidence="4" id="KW-0812">Transmembrane</keyword>
<dbReference type="SUPFAM" id="SSF49464">
    <property type="entry name" value="Carboxypeptidase regulatory domain-like"/>
    <property type="match status" value="1"/>
</dbReference>
<organism evidence="8 9">
    <name type="scientific">Chloracidobacterium validum</name>
    <dbReference type="NCBI Taxonomy" id="2821543"/>
    <lineage>
        <taxon>Bacteria</taxon>
        <taxon>Pseudomonadati</taxon>
        <taxon>Acidobacteriota</taxon>
        <taxon>Terriglobia</taxon>
        <taxon>Terriglobales</taxon>
        <taxon>Acidobacteriaceae</taxon>
        <taxon>Chloracidobacterium</taxon>
    </lineage>
</organism>
<dbReference type="PANTHER" id="PTHR30069">
    <property type="entry name" value="TONB-DEPENDENT OUTER MEMBRANE RECEPTOR"/>
    <property type="match status" value="1"/>
</dbReference>
<dbReference type="InterPro" id="IPR039426">
    <property type="entry name" value="TonB-dep_rcpt-like"/>
</dbReference>
<evidence type="ECO:0000313" key="9">
    <source>
        <dbReference type="Proteomes" id="UP000676506"/>
    </source>
</evidence>
<evidence type="ECO:0000256" key="6">
    <source>
        <dbReference type="ARBA" id="ARBA00023237"/>
    </source>
</evidence>
<evidence type="ECO:0000256" key="4">
    <source>
        <dbReference type="ARBA" id="ARBA00022692"/>
    </source>
</evidence>
<dbReference type="SUPFAM" id="SSF56935">
    <property type="entry name" value="Porins"/>
    <property type="match status" value="1"/>
</dbReference>